<dbReference type="Pfam" id="PF08241">
    <property type="entry name" value="Methyltransf_11"/>
    <property type="match status" value="1"/>
</dbReference>
<evidence type="ECO:0000259" key="1">
    <source>
        <dbReference type="Pfam" id="PF08241"/>
    </source>
</evidence>
<dbReference type="InterPro" id="IPR029063">
    <property type="entry name" value="SAM-dependent_MTases_sf"/>
</dbReference>
<feature type="domain" description="Methyltransferase type 11" evidence="1">
    <location>
        <begin position="56"/>
        <end position="143"/>
    </location>
</feature>
<dbReference type="Gene3D" id="3.40.50.150">
    <property type="entry name" value="Vaccinia Virus protein VP39"/>
    <property type="match status" value="1"/>
</dbReference>
<evidence type="ECO:0000313" key="3">
    <source>
        <dbReference type="Proteomes" id="UP000317722"/>
    </source>
</evidence>
<dbReference type="CDD" id="cd02440">
    <property type="entry name" value="AdoMet_MTases"/>
    <property type="match status" value="1"/>
</dbReference>
<reference evidence="2 3" key="1">
    <citation type="journal article" date="2019" name="Environ. Microbiol.">
        <title>Species interactions and distinct microbial communities in high Arctic permafrost affected cryosols are associated with the CH4 and CO2 gas fluxes.</title>
        <authorList>
            <person name="Altshuler I."/>
            <person name="Hamel J."/>
            <person name="Turney S."/>
            <person name="Magnuson E."/>
            <person name="Levesque R."/>
            <person name="Greer C."/>
            <person name="Whyte L.G."/>
        </authorList>
    </citation>
    <scope>NUCLEOTIDE SEQUENCE [LARGE SCALE GENOMIC DNA]</scope>
    <source>
        <strain evidence="2 3">S9.3A</strain>
    </source>
</reference>
<accession>A0A502CY75</accession>
<dbReference type="RefSeq" id="WP_140737611.1">
    <property type="nucleotide sequence ID" value="NZ_RCZM01000002.1"/>
</dbReference>
<dbReference type="GO" id="GO:0008757">
    <property type="term" value="F:S-adenosylmethionine-dependent methyltransferase activity"/>
    <property type="evidence" value="ECO:0007669"/>
    <property type="project" value="InterPro"/>
</dbReference>
<organism evidence="2 3">
    <name type="scientific">Pedococcus bigeumensis</name>
    <dbReference type="NCBI Taxonomy" id="433644"/>
    <lineage>
        <taxon>Bacteria</taxon>
        <taxon>Bacillati</taxon>
        <taxon>Actinomycetota</taxon>
        <taxon>Actinomycetes</taxon>
        <taxon>Micrococcales</taxon>
        <taxon>Intrasporangiaceae</taxon>
        <taxon>Pedococcus</taxon>
    </lineage>
</organism>
<gene>
    <name evidence="2" type="ORF">EAH86_05275</name>
</gene>
<dbReference type="PANTHER" id="PTHR43591:SF24">
    <property type="entry name" value="2-METHOXY-6-POLYPRENYL-1,4-BENZOQUINOL METHYLASE, MITOCHONDRIAL"/>
    <property type="match status" value="1"/>
</dbReference>
<dbReference type="AlphaFoldDB" id="A0A502CY75"/>
<dbReference type="InterPro" id="IPR013216">
    <property type="entry name" value="Methyltransf_11"/>
</dbReference>
<keyword evidence="2" id="KW-0808">Transferase</keyword>
<name>A0A502CY75_9MICO</name>
<protein>
    <submittedName>
        <fullName evidence="2">Class I SAM-dependent methyltransferase</fullName>
    </submittedName>
</protein>
<dbReference type="EMBL" id="RCZM01000002">
    <property type="protein sequence ID" value="TPG17848.1"/>
    <property type="molecule type" value="Genomic_DNA"/>
</dbReference>
<sequence length="244" mass="27665">MESRPTRRYRTLGRSTRMFRSFLLEQTRPEVFYGDLARDTIEMLSRHEPLHDRSVIDVGAGPVQFAEEFSRAGARYAGLDLDVHTLGRTPVAAGVVARGERLPLADASVDIAMSSNVMEHVPRPGVVGRELLRVVRPGGLVFISYTAWSSPWGGHETSPWHLLGGEYAARRYERTVGRPPKNRFGETMFPTRVADGLRWARSQPDAWLIEAAPRYHPDWATFVVDLPGVRELTTWNLMMVLRRR</sequence>
<keyword evidence="2" id="KW-0489">Methyltransferase</keyword>
<comment type="caution">
    <text evidence="2">The sequence shown here is derived from an EMBL/GenBank/DDBJ whole genome shotgun (WGS) entry which is preliminary data.</text>
</comment>
<dbReference type="OrthoDB" id="3206826at2"/>
<dbReference type="Proteomes" id="UP000317722">
    <property type="component" value="Unassembled WGS sequence"/>
</dbReference>
<dbReference type="SUPFAM" id="SSF53335">
    <property type="entry name" value="S-adenosyl-L-methionine-dependent methyltransferases"/>
    <property type="match status" value="1"/>
</dbReference>
<dbReference type="PANTHER" id="PTHR43591">
    <property type="entry name" value="METHYLTRANSFERASE"/>
    <property type="match status" value="1"/>
</dbReference>
<keyword evidence="3" id="KW-1185">Reference proteome</keyword>
<dbReference type="GO" id="GO:0032259">
    <property type="term" value="P:methylation"/>
    <property type="evidence" value="ECO:0007669"/>
    <property type="project" value="UniProtKB-KW"/>
</dbReference>
<evidence type="ECO:0000313" key="2">
    <source>
        <dbReference type="EMBL" id="TPG17848.1"/>
    </source>
</evidence>
<proteinExistence type="predicted"/>